<accession>A0A5N5SL12</accession>
<dbReference type="Gene3D" id="1.20.1270.60">
    <property type="entry name" value="Arfaptin homology (AH) domain/BAR domain"/>
    <property type="match status" value="1"/>
</dbReference>
<organism evidence="2 3">
    <name type="scientific">Armadillidium nasatum</name>
    <dbReference type="NCBI Taxonomy" id="96803"/>
    <lineage>
        <taxon>Eukaryota</taxon>
        <taxon>Metazoa</taxon>
        <taxon>Ecdysozoa</taxon>
        <taxon>Arthropoda</taxon>
        <taxon>Crustacea</taxon>
        <taxon>Multicrustacea</taxon>
        <taxon>Malacostraca</taxon>
        <taxon>Eumalacostraca</taxon>
        <taxon>Peracarida</taxon>
        <taxon>Isopoda</taxon>
        <taxon>Oniscidea</taxon>
        <taxon>Crinocheta</taxon>
        <taxon>Armadillidiidae</taxon>
        <taxon>Armadillidium</taxon>
    </lineage>
</organism>
<dbReference type="AlphaFoldDB" id="A0A5N5SL12"/>
<feature type="coiled-coil region" evidence="1">
    <location>
        <begin position="140"/>
        <end position="188"/>
    </location>
</feature>
<protein>
    <submittedName>
        <fullName evidence="2">Uncharacterized protein</fullName>
    </submittedName>
</protein>
<dbReference type="Proteomes" id="UP000326759">
    <property type="component" value="Unassembled WGS sequence"/>
</dbReference>
<dbReference type="OrthoDB" id="446293at2759"/>
<evidence type="ECO:0000313" key="3">
    <source>
        <dbReference type="Proteomes" id="UP000326759"/>
    </source>
</evidence>
<name>A0A5N5SL12_9CRUS</name>
<dbReference type="EMBL" id="SEYY01023708">
    <property type="protein sequence ID" value="KAB7494647.1"/>
    <property type="molecule type" value="Genomic_DNA"/>
</dbReference>
<comment type="caution">
    <text evidence="2">The sequence shown here is derived from an EMBL/GenBank/DDBJ whole genome shotgun (WGS) entry which is preliminary data.</text>
</comment>
<evidence type="ECO:0000313" key="2">
    <source>
        <dbReference type="EMBL" id="KAB7494647.1"/>
    </source>
</evidence>
<keyword evidence="1" id="KW-0175">Coiled coil</keyword>
<proteinExistence type="predicted"/>
<keyword evidence="3" id="KW-1185">Reference proteome</keyword>
<reference evidence="2 3" key="1">
    <citation type="journal article" date="2019" name="PLoS Biol.">
        <title>Sex chromosomes control vertical transmission of feminizing Wolbachia symbionts in an isopod.</title>
        <authorList>
            <person name="Becking T."/>
            <person name="Chebbi M.A."/>
            <person name="Giraud I."/>
            <person name="Moumen B."/>
            <person name="Laverre T."/>
            <person name="Caubet Y."/>
            <person name="Peccoud J."/>
            <person name="Gilbert C."/>
            <person name="Cordaux R."/>
        </authorList>
    </citation>
    <scope>NUCLEOTIDE SEQUENCE [LARGE SCALE GENOMIC DNA]</scope>
    <source>
        <strain evidence="2">ANa2</strain>
        <tissue evidence="2">Whole body excluding digestive tract and cuticle</tissue>
    </source>
</reference>
<sequence>MKSFKDSLRFSRNISSIDGMPKPAVGILTHHEDLALNNLWLDIMKSEEAFGRLSIEAGKYCYTLKEIQGTEEKLLKLLGDSNIAVHSPELRIIIDEYLSVIVEVKKYSDEASNTAHEVLGSTPEQYRLLYEDVNTFRKKRDLLVSEIEKCQDRLDRLKLKGKRTTDVLVEKERNVRQLRDLHSKLLTEAEKFHNLRIKCLQCAVEASVHNQINYYGSTTQEFSKYINQNKDGQHPMRERQYLDTVGSHLDKIRMLTIVDES</sequence>
<evidence type="ECO:0000256" key="1">
    <source>
        <dbReference type="SAM" id="Coils"/>
    </source>
</evidence>
<dbReference type="InterPro" id="IPR027267">
    <property type="entry name" value="AH/BAR_dom_sf"/>
</dbReference>
<gene>
    <name evidence="2" type="ORF">Anas_02870</name>
</gene>
<dbReference type="SUPFAM" id="SSF103657">
    <property type="entry name" value="BAR/IMD domain-like"/>
    <property type="match status" value="1"/>
</dbReference>